<dbReference type="GO" id="GO:0006689">
    <property type="term" value="P:ganglioside catabolic process"/>
    <property type="evidence" value="ECO:0000318"/>
    <property type="project" value="GO_Central"/>
</dbReference>
<reference evidence="3 4" key="1">
    <citation type="journal article" date="2008" name="Nature">
        <title>The genome of the model beetle and pest Tribolium castaneum.</title>
        <authorList>
            <consortium name="Tribolium Genome Sequencing Consortium"/>
            <person name="Richards S."/>
            <person name="Gibbs R.A."/>
            <person name="Weinstock G.M."/>
            <person name="Brown S.J."/>
            <person name="Denell R."/>
            <person name="Beeman R.W."/>
            <person name="Gibbs R."/>
            <person name="Beeman R.W."/>
            <person name="Brown S.J."/>
            <person name="Bucher G."/>
            <person name="Friedrich M."/>
            <person name="Grimmelikhuijzen C.J."/>
            <person name="Klingler M."/>
            <person name="Lorenzen M."/>
            <person name="Richards S."/>
            <person name="Roth S."/>
            <person name="Schroder R."/>
            <person name="Tautz D."/>
            <person name="Zdobnov E.M."/>
            <person name="Muzny D."/>
            <person name="Gibbs R.A."/>
            <person name="Weinstock G.M."/>
            <person name="Attaway T."/>
            <person name="Bell S."/>
            <person name="Buhay C.J."/>
            <person name="Chandrabose M.N."/>
            <person name="Chavez D."/>
            <person name="Clerk-Blankenburg K.P."/>
            <person name="Cree A."/>
            <person name="Dao M."/>
            <person name="Davis C."/>
            <person name="Chacko J."/>
            <person name="Dinh H."/>
            <person name="Dugan-Rocha S."/>
            <person name="Fowler G."/>
            <person name="Garner T.T."/>
            <person name="Garnes J."/>
            <person name="Gnirke A."/>
            <person name="Hawes A."/>
            <person name="Hernandez J."/>
            <person name="Hines S."/>
            <person name="Holder M."/>
            <person name="Hume J."/>
            <person name="Jhangiani S.N."/>
            <person name="Joshi V."/>
            <person name="Khan Z.M."/>
            <person name="Jackson L."/>
            <person name="Kovar C."/>
            <person name="Kowis A."/>
            <person name="Lee S."/>
            <person name="Lewis L.R."/>
            <person name="Margolis J."/>
            <person name="Morgan M."/>
            <person name="Nazareth L.V."/>
            <person name="Nguyen N."/>
            <person name="Okwuonu G."/>
            <person name="Parker D."/>
            <person name="Richards S."/>
            <person name="Ruiz S.J."/>
            <person name="Santibanez J."/>
            <person name="Savard J."/>
            <person name="Scherer S.E."/>
            <person name="Schneider B."/>
            <person name="Sodergren E."/>
            <person name="Tautz D."/>
            <person name="Vattahil S."/>
            <person name="Villasana D."/>
            <person name="White C.S."/>
            <person name="Wright R."/>
            <person name="Park Y."/>
            <person name="Beeman R.W."/>
            <person name="Lord J."/>
            <person name="Oppert B."/>
            <person name="Lorenzen M."/>
            <person name="Brown S."/>
            <person name="Wang L."/>
            <person name="Savard J."/>
            <person name="Tautz D."/>
            <person name="Richards S."/>
            <person name="Weinstock G."/>
            <person name="Gibbs R.A."/>
            <person name="Liu Y."/>
            <person name="Worley K."/>
            <person name="Weinstock G."/>
            <person name="Elsik C.G."/>
            <person name="Reese J.T."/>
            <person name="Elhaik E."/>
            <person name="Landan G."/>
            <person name="Graur D."/>
            <person name="Arensburger P."/>
            <person name="Atkinson P."/>
            <person name="Beeman R.W."/>
            <person name="Beidler J."/>
            <person name="Brown S.J."/>
            <person name="Demuth J.P."/>
            <person name="Drury D.W."/>
            <person name="Du Y.Z."/>
            <person name="Fujiwara H."/>
            <person name="Lorenzen M."/>
            <person name="Maselli V."/>
            <person name="Osanai M."/>
            <person name="Park Y."/>
            <person name="Robertson H.M."/>
            <person name="Tu Z."/>
            <person name="Wang J.J."/>
            <person name="Wang S."/>
            <person name="Richards S."/>
            <person name="Song H."/>
            <person name="Zhang L."/>
            <person name="Sodergren E."/>
            <person name="Werner D."/>
            <person name="Stanke M."/>
            <person name="Morgenstern B."/>
            <person name="Solovyev V."/>
            <person name="Kosarev P."/>
            <person name="Brown G."/>
            <person name="Chen H.C."/>
            <person name="Ermolaeva O."/>
            <person name="Hlavina W."/>
            <person name="Kapustin Y."/>
            <person name="Kiryutin B."/>
            <person name="Kitts P."/>
            <person name="Maglott D."/>
            <person name="Pruitt K."/>
            <person name="Sapojnikov V."/>
            <person name="Souvorov A."/>
            <person name="Mackey A.J."/>
            <person name="Waterhouse R.M."/>
            <person name="Wyder S."/>
            <person name="Zdobnov E.M."/>
            <person name="Zdobnov E.M."/>
            <person name="Wyder S."/>
            <person name="Kriventseva E.V."/>
            <person name="Kadowaki T."/>
            <person name="Bork P."/>
            <person name="Aranda M."/>
            <person name="Bao R."/>
            <person name="Beermann A."/>
            <person name="Berns N."/>
            <person name="Bolognesi R."/>
            <person name="Bonneton F."/>
            <person name="Bopp D."/>
            <person name="Brown S.J."/>
            <person name="Bucher G."/>
            <person name="Butts T."/>
            <person name="Chaumot A."/>
            <person name="Denell R.E."/>
            <person name="Ferrier D.E."/>
            <person name="Friedrich M."/>
            <person name="Gordon C.M."/>
            <person name="Jindra M."/>
            <person name="Klingler M."/>
            <person name="Lan Q."/>
            <person name="Lattorff H.M."/>
            <person name="Laudet V."/>
            <person name="von Levetsow C."/>
            <person name="Liu Z."/>
            <person name="Lutz R."/>
            <person name="Lynch J.A."/>
            <person name="da Fonseca R.N."/>
            <person name="Posnien N."/>
            <person name="Reuter R."/>
            <person name="Roth S."/>
            <person name="Savard J."/>
            <person name="Schinko J.B."/>
            <person name="Schmitt C."/>
            <person name="Schoppmeier M."/>
            <person name="Schroder R."/>
            <person name="Shippy T.D."/>
            <person name="Simonnet F."/>
            <person name="Marques-Souza H."/>
            <person name="Tautz D."/>
            <person name="Tomoyasu Y."/>
            <person name="Trauner J."/>
            <person name="Van der Zee M."/>
            <person name="Vervoort M."/>
            <person name="Wittkopp N."/>
            <person name="Wimmer E.A."/>
            <person name="Yang X."/>
            <person name="Jones A.K."/>
            <person name="Sattelle D.B."/>
            <person name="Ebert P.R."/>
            <person name="Nelson D."/>
            <person name="Scott J.G."/>
            <person name="Beeman R.W."/>
            <person name="Muthukrishnan S."/>
            <person name="Kramer K.J."/>
            <person name="Arakane Y."/>
            <person name="Beeman R.W."/>
            <person name="Zhu Q."/>
            <person name="Hogenkamp D."/>
            <person name="Dixit R."/>
            <person name="Oppert B."/>
            <person name="Jiang H."/>
            <person name="Zou Z."/>
            <person name="Marshall J."/>
            <person name="Elpidina E."/>
            <person name="Vinokurov K."/>
            <person name="Oppert C."/>
            <person name="Zou Z."/>
            <person name="Evans J."/>
            <person name="Lu Z."/>
            <person name="Zhao P."/>
            <person name="Sumathipala N."/>
            <person name="Altincicek B."/>
            <person name="Vilcinskas A."/>
            <person name="Williams M."/>
            <person name="Hultmark D."/>
            <person name="Hetru C."/>
            <person name="Jiang H."/>
            <person name="Grimmelikhuijzen C.J."/>
            <person name="Hauser F."/>
            <person name="Cazzamali G."/>
            <person name="Williamson M."/>
            <person name="Park Y."/>
            <person name="Li B."/>
            <person name="Tanaka Y."/>
            <person name="Predel R."/>
            <person name="Neupert S."/>
            <person name="Schachtner J."/>
            <person name="Verleyen P."/>
            <person name="Raible F."/>
            <person name="Bork P."/>
            <person name="Friedrich M."/>
            <person name="Walden K.K."/>
            <person name="Robertson H.M."/>
            <person name="Angeli S."/>
            <person name="Foret S."/>
            <person name="Bucher G."/>
            <person name="Schuetz S."/>
            <person name="Maleszka R."/>
            <person name="Wimmer E.A."/>
            <person name="Beeman R.W."/>
            <person name="Lorenzen M."/>
            <person name="Tomoyasu Y."/>
            <person name="Miller S.C."/>
            <person name="Grossmann D."/>
            <person name="Bucher G."/>
        </authorList>
    </citation>
    <scope>NUCLEOTIDE SEQUENCE [LARGE SCALE GENOMIC DNA]</scope>
    <source>
        <strain evidence="3 4">Georgia GA2</strain>
    </source>
</reference>
<dbReference type="SUPFAM" id="SSF63707">
    <property type="entry name" value="Ganglioside M2 (gm2) activator"/>
    <property type="match status" value="1"/>
</dbReference>
<feature type="domain" description="MD-2-related lipid-recognition" evidence="2">
    <location>
        <begin position="35"/>
        <end position="123"/>
    </location>
</feature>
<sequence length="141" mass="15441">MGSKSKIKVTGSLSSTIDLVGPIKASLWIERDIWGVWIPIPCENGLGSCTYNNLCDYGFPVGQTCPEVFIKNSVPCRCPIVKGNYTILPSLDVSVLPTSLLSGTYKGIVKVTQNGLFLSCYNVYFVLYDTLDNEVYSVTQV</sequence>
<dbReference type="EMBL" id="KQ971338">
    <property type="protein sequence ID" value="EFA02388.1"/>
    <property type="molecule type" value="Genomic_DNA"/>
</dbReference>
<dbReference type="Proteomes" id="UP000007266">
    <property type="component" value="Linkage group 4"/>
</dbReference>
<dbReference type="GO" id="GO:0008047">
    <property type="term" value="F:enzyme activator activity"/>
    <property type="evidence" value="ECO:0007669"/>
    <property type="project" value="InterPro"/>
</dbReference>
<dbReference type="PANTHER" id="PTHR17357">
    <property type="entry name" value="GM2 GANGLIOSIDE ACTIVATOR PROTEIN"/>
    <property type="match status" value="1"/>
</dbReference>
<dbReference type="OMA" id="WIERDIW"/>
<dbReference type="Pfam" id="PF02221">
    <property type="entry name" value="E1_DerP2_DerF2"/>
    <property type="match status" value="1"/>
</dbReference>
<dbReference type="InterPro" id="IPR028996">
    <property type="entry name" value="GM2-AP"/>
</dbReference>
<dbReference type="GO" id="GO:0009898">
    <property type="term" value="C:cytoplasmic side of plasma membrane"/>
    <property type="evidence" value="ECO:0000318"/>
    <property type="project" value="GO_Central"/>
</dbReference>
<dbReference type="Gene3D" id="2.70.220.10">
    <property type="entry name" value="Ganglioside GM2 activator"/>
    <property type="match status" value="1"/>
</dbReference>
<dbReference type="GO" id="GO:0006869">
    <property type="term" value="P:lipid transport"/>
    <property type="evidence" value="ECO:0000318"/>
    <property type="project" value="GO_Central"/>
</dbReference>
<accession>D1ZZL9</accession>
<dbReference type="STRING" id="7070.D1ZZL9"/>
<organism evidence="3 4">
    <name type="scientific">Tribolium castaneum</name>
    <name type="common">Red flour beetle</name>
    <dbReference type="NCBI Taxonomy" id="7070"/>
    <lineage>
        <taxon>Eukaryota</taxon>
        <taxon>Metazoa</taxon>
        <taxon>Ecdysozoa</taxon>
        <taxon>Arthropoda</taxon>
        <taxon>Hexapoda</taxon>
        <taxon>Insecta</taxon>
        <taxon>Pterygota</taxon>
        <taxon>Neoptera</taxon>
        <taxon>Endopterygota</taxon>
        <taxon>Coleoptera</taxon>
        <taxon>Polyphaga</taxon>
        <taxon>Cucujiformia</taxon>
        <taxon>Tenebrionidae</taxon>
        <taxon>Tenebrionidae incertae sedis</taxon>
        <taxon>Tribolium</taxon>
    </lineage>
</organism>
<evidence type="ECO:0000259" key="2">
    <source>
        <dbReference type="Pfam" id="PF02221"/>
    </source>
</evidence>
<evidence type="ECO:0000313" key="4">
    <source>
        <dbReference type="Proteomes" id="UP000007266"/>
    </source>
</evidence>
<dbReference type="HOGENOM" id="CLU_1798765_0_0_1"/>
<protein>
    <submittedName>
        <fullName evidence="3">Ganglioside GM2 activator-like Protein</fullName>
    </submittedName>
</protein>
<name>D1ZZL9_TRICA</name>
<dbReference type="PANTHER" id="PTHR17357:SF0">
    <property type="entry name" value="GANGLIOSIDE GM2 ACTIVATOR"/>
    <property type="match status" value="1"/>
</dbReference>
<reference evidence="3 4" key="2">
    <citation type="journal article" date="2010" name="Nucleic Acids Res.">
        <title>BeetleBase in 2010: revisions to provide comprehensive genomic information for Tribolium castaneum.</title>
        <authorList>
            <person name="Kim H.S."/>
            <person name="Murphy T."/>
            <person name="Xia J."/>
            <person name="Caragea D."/>
            <person name="Park Y."/>
            <person name="Beeman R.W."/>
            <person name="Lorenzen M.D."/>
            <person name="Butcher S."/>
            <person name="Manak J.R."/>
            <person name="Brown S.J."/>
        </authorList>
    </citation>
    <scope>GENOME REANNOTATION</scope>
    <source>
        <strain evidence="3 4">Georgia GA2</strain>
    </source>
</reference>
<dbReference type="InterPro" id="IPR036846">
    <property type="entry name" value="GM2-AP_sf"/>
</dbReference>
<gene>
    <name evidence="3" type="primary">GLEAN_08068</name>
    <name evidence="3" type="ORF">TcasGA2_TC008068</name>
</gene>
<proteinExistence type="predicted"/>
<evidence type="ECO:0000256" key="1">
    <source>
        <dbReference type="ARBA" id="ARBA00022729"/>
    </source>
</evidence>
<dbReference type="InParanoid" id="D1ZZL9"/>
<keyword evidence="4" id="KW-1185">Reference proteome</keyword>
<keyword evidence="1" id="KW-0732">Signal</keyword>
<dbReference type="PhylomeDB" id="D1ZZL9"/>
<dbReference type="eggNOG" id="ENOG502S05S">
    <property type="taxonomic scope" value="Eukaryota"/>
</dbReference>
<dbReference type="AlphaFoldDB" id="D1ZZL9"/>
<evidence type="ECO:0000313" key="3">
    <source>
        <dbReference type="EMBL" id="EFA02388.1"/>
    </source>
</evidence>
<dbReference type="InterPro" id="IPR003172">
    <property type="entry name" value="ML_dom"/>
</dbReference>
<dbReference type="GO" id="GO:0005319">
    <property type="term" value="F:lipid transporter activity"/>
    <property type="evidence" value="ECO:0000318"/>
    <property type="project" value="GO_Central"/>
</dbReference>